<dbReference type="RefSeq" id="WP_167486570.1">
    <property type="nucleotide sequence ID" value="NZ_CP046173.1"/>
</dbReference>
<dbReference type="SMART" id="SM01118">
    <property type="entry name" value="CYTH"/>
    <property type="match status" value="1"/>
</dbReference>
<proteinExistence type="predicted"/>
<dbReference type="PANTHER" id="PTHR21028">
    <property type="entry name" value="SI:CH211-156B7.4"/>
    <property type="match status" value="1"/>
</dbReference>
<dbReference type="EMBL" id="CP046173">
    <property type="protein sequence ID" value="QIS19280.1"/>
    <property type="molecule type" value="Genomic_DNA"/>
</dbReference>
<dbReference type="NCBIfam" id="TIGR00318">
    <property type="entry name" value="cyaB"/>
    <property type="match status" value="1"/>
</dbReference>
<dbReference type="Proteomes" id="UP000500953">
    <property type="component" value="Chromosome"/>
</dbReference>
<dbReference type="CDD" id="cd07890">
    <property type="entry name" value="CYTH-like_AC_IV-like"/>
    <property type="match status" value="1"/>
</dbReference>
<dbReference type="InterPro" id="IPR023577">
    <property type="entry name" value="CYTH_domain"/>
</dbReference>
<gene>
    <name evidence="2" type="primary">cyaB</name>
    <name evidence="2" type="ORF">F6W96_14300</name>
</gene>
<name>A0A6G9Z1G6_9NOCA</name>
<organism evidence="2 3">
    <name type="scientific">Nocardia terpenica</name>
    <dbReference type="NCBI Taxonomy" id="455432"/>
    <lineage>
        <taxon>Bacteria</taxon>
        <taxon>Bacillati</taxon>
        <taxon>Actinomycetota</taxon>
        <taxon>Actinomycetes</taxon>
        <taxon>Mycobacteriales</taxon>
        <taxon>Nocardiaceae</taxon>
        <taxon>Nocardia</taxon>
    </lineage>
</organism>
<evidence type="ECO:0000313" key="3">
    <source>
        <dbReference type="Proteomes" id="UP000500953"/>
    </source>
</evidence>
<dbReference type="AlphaFoldDB" id="A0A6G9Z1G6"/>
<dbReference type="Pfam" id="PF01928">
    <property type="entry name" value="CYTH"/>
    <property type="match status" value="1"/>
</dbReference>
<protein>
    <submittedName>
        <fullName evidence="2">Class IV adenylate cyclase</fullName>
    </submittedName>
</protein>
<evidence type="ECO:0000313" key="2">
    <source>
        <dbReference type="EMBL" id="QIS19280.1"/>
    </source>
</evidence>
<sequence length="188" mass="21169">MIEAEYKARLTDTDAVREKLTARAVAEVVSYHDVYFDDPSESLTATGREFRLRTIHGDDGSTRHLITFKDPAVESESGSKPEYETNVDQRDMMEQIITRLGYQRLISFTKKCENHRFTAVGHDILATIVTVPEIDGTFLELETHVDTTDDLDNALADLRTVLATLGVSPDQLTTELYTDAIATSRRKQ</sequence>
<dbReference type="Gene3D" id="2.40.320.10">
    <property type="entry name" value="Hypothetical Protein Pfu-838710-001"/>
    <property type="match status" value="1"/>
</dbReference>
<feature type="domain" description="CYTH" evidence="1">
    <location>
        <begin position="1"/>
        <end position="183"/>
    </location>
</feature>
<reference evidence="2 3" key="1">
    <citation type="journal article" date="2019" name="ACS Chem. Biol.">
        <title>Identification and Mobilization of a Cryptic Antibiotic Biosynthesis Gene Locus from a Human-Pathogenic Nocardia Isolate.</title>
        <authorList>
            <person name="Herisse M."/>
            <person name="Ishida K."/>
            <person name="Porter J.L."/>
            <person name="Howden B."/>
            <person name="Hertweck C."/>
            <person name="Stinear T.P."/>
            <person name="Pidot S.J."/>
        </authorList>
    </citation>
    <scope>NUCLEOTIDE SEQUENCE [LARGE SCALE GENOMIC DNA]</scope>
    <source>
        <strain evidence="2 3">AUSMDU00012715</strain>
    </source>
</reference>
<dbReference type="PROSITE" id="PS51707">
    <property type="entry name" value="CYTH"/>
    <property type="match status" value="1"/>
</dbReference>
<dbReference type="PANTHER" id="PTHR21028:SF2">
    <property type="entry name" value="CYTH DOMAIN-CONTAINING PROTEIN"/>
    <property type="match status" value="1"/>
</dbReference>
<evidence type="ECO:0000259" key="1">
    <source>
        <dbReference type="PROSITE" id="PS51707"/>
    </source>
</evidence>
<dbReference type="SUPFAM" id="SSF55154">
    <property type="entry name" value="CYTH-like phosphatases"/>
    <property type="match status" value="1"/>
</dbReference>
<accession>A0A6G9Z1G6</accession>
<dbReference type="InterPro" id="IPR008173">
    <property type="entry name" value="Adenylyl_cyclase_CyaB"/>
</dbReference>
<dbReference type="InterPro" id="IPR033469">
    <property type="entry name" value="CYTH-like_dom_sf"/>
</dbReference>